<dbReference type="GO" id="GO:0015562">
    <property type="term" value="F:efflux transmembrane transporter activity"/>
    <property type="evidence" value="ECO:0007669"/>
    <property type="project" value="InterPro"/>
</dbReference>
<dbReference type="GO" id="GO:0009279">
    <property type="term" value="C:cell outer membrane"/>
    <property type="evidence" value="ECO:0007669"/>
    <property type="project" value="UniProtKB-SubCell"/>
</dbReference>
<name>A0A255XQV6_9PROT</name>
<comment type="caution">
    <text evidence="10">The sequence shown here is derived from an EMBL/GenBank/DDBJ whole genome shotgun (WGS) entry which is preliminary data.</text>
</comment>
<dbReference type="PANTHER" id="PTHR30026">
    <property type="entry name" value="OUTER MEMBRANE PROTEIN TOLC"/>
    <property type="match status" value="1"/>
</dbReference>
<gene>
    <name evidence="10" type="ORF">CHR90_10180</name>
</gene>
<dbReference type="PANTHER" id="PTHR30026:SF22">
    <property type="entry name" value="OUTER MEMBRANE EFFLUX PROTEIN"/>
    <property type="match status" value="1"/>
</dbReference>
<keyword evidence="9" id="KW-0732">Signal</keyword>
<dbReference type="InterPro" id="IPR010130">
    <property type="entry name" value="T1SS_OMP_TolC"/>
</dbReference>
<feature type="region of interest" description="Disordered" evidence="8">
    <location>
        <begin position="210"/>
        <end position="233"/>
    </location>
</feature>
<evidence type="ECO:0000313" key="10">
    <source>
        <dbReference type="EMBL" id="OYQ18630.1"/>
    </source>
</evidence>
<dbReference type="AlphaFoldDB" id="A0A255XQV6"/>
<dbReference type="InterPro" id="IPR051906">
    <property type="entry name" value="TolC-like"/>
</dbReference>
<feature type="compositionally biased region" description="Low complexity" evidence="8">
    <location>
        <begin position="224"/>
        <end position="233"/>
    </location>
</feature>
<organism evidence="10 11">
    <name type="scientific">Elstera cyanobacteriorum</name>
    <dbReference type="NCBI Taxonomy" id="2022747"/>
    <lineage>
        <taxon>Bacteria</taxon>
        <taxon>Pseudomonadati</taxon>
        <taxon>Pseudomonadota</taxon>
        <taxon>Alphaproteobacteria</taxon>
        <taxon>Rhodospirillales</taxon>
        <taxon>Rhodospirillaceae</taxon>
        <taxon>Elstera</taxon>
    </lineage>
</organism>
<dbReference type="PROSITE" id="PS51318">
    <property type="entry name" value="TAT"/>
    <property type="match status" value="1"/>
</dbReference>
<evidence type="ECO:0000256" key="7">
    <source>
        <dbReference type="ARBA" id="ARBA00023237"/>
    </source>
</evidence>
<feature type="chain" id="PRO_5012106677" description="Type I secretion protein TolC" evidence="9">
    <location>
        <begin position="31"/>
        <end position="460"/>
    </location>
</feature>
<evidence type="ECO:0000256" key="9">
    <source>
        <dbReference type="SAM" id="SignalP"/>
    </source>
</evidence>
<evidence type="ECO:0000256" key="8">
    <source>
        <dbReference type="SAM" id="MobiDB-lite"/>
    </source>
</evidence>
<dbReference type="EMBL" id="NOXS01000032">
    <property type="protein sequence ID" value="OYQ18630.1"/>
    <property type="molecule type" value="Genomic_DNA"/>
</dbReference>
<evidence type="ECO:0000256" key="1">
    <source>
        <dbReference type="ARBA" id="ARBA00004442"/>
    </source>
</evidence>
<dbReference type="GO" id="GO:1990281">
    <property type="term" value="C:efflux pump complex"/>
    <property type="evidence" value="ECO:0007669"/>
    <property type="project" value="TreeGrafter"/>
</dbReference>
<dbReference type="Gene3D" id="1.20.1600.10">
    <property type="entry name" value="Outer membrane efflux proteins (OEP)"/>
    <property type="match status" value="1"/>
</dbReference>
<dbReference type="Pfam" id="PF02321">
    <property type="entry name" value="OEP"/>
    <property type="match status" value="2"/>
</dbReference>
<evidence type="ECO:0000256" key="5">
    <source>
        <dbReference type="ARBA" id="ARBA00022692"/>
    </source>
</evidence>
<keyword evidence="11" id="KW-1185">Reference proteome</keyword>
<evidence type="ECO:0000256" key="6">
    <source>
        <dbReference type="ARBA" id="ARBA00023136"/>
    </source>
</evidence>
<comment type="similarity">
    <text evidence="2">Belongs to the outer membrane factor (OMF) (TC 1.B.17) family.</text>
</comment>
<evidence type="ECO:0008006" key="12">
    <source>
        <dbReference type="Google" id="ProtNLM"/>
    </source>
</evidence>
<comment type="subcellular location">
    <subcellularLocation>
        <location evidence="1">Cell outer membrane</location>
    </subcellularLocation>
</comment>
<dbReference type="NCBIfam" id="TIGR01844">
    <property type="entry name" value="type_I_sec_TolC"/>
    <property type="match status" value="1"/>
</dbReference>
<dbReference type="InterPro" id="IPR006311">
    <property type="entry name" value="TAT_signal"/>
</dbReference>
<dbReference type="Proteomes" id="UP000216361">
    <property type="component" value="Unassembled WGS sequence"/>
</dbReference>
<reference evidence="10 11" key="1">
    <citation type="submission" date="2017-07" db="EMBL/GenBank/DDBJ databases">
        <title>Elstera cyanobacteriorum sp. nov., a novel bacterium isolated from cyanobacterial aggregates in a eutrophic lake.</title>
        <authorList>
            <person name="Cai H."/>
        </authorList>
    </citation>
    <scope>NUCLEOTIDE SEQUENCE [LARGE SCALE GENOMIC DNA]</scope>
    <source>
        <strain evidence="10 11">TH019</strain>
    </source>
</reference>
<protein>
    <recommendedName>
        <fullName evidence="12">Type I secretion protein TolC</fullName>
    </recommendedName>
</protein>
<keyword evidence="7" id="KW-0998">Cell outer membrane</keyword>
<accession>A0A255XQV6</accession>
<dbReference type="RefSeq" id="WP_094408893.1">
    <property type="nucleotide sequence ID" value="NZ_BMJZ01000001.1"/>
</dbReference>
<feature type="signal peptide" evidence="9">
    <location>
        <begin position="1"/>
        <end position="30"/>
    </location>
</feature>
<dbReference type="GO" id="GO:0015288">
    <property type="term" value="F:porin activity"/>
    <property type="evidence" value="ECO:0007669"/>
    <property type="project" value="TreeGrafter"/>
</dbReference>
<evidence type="ECO:0000313" key="11">
    <source>
        <dbReference type="Proteomes" id="UP000216361"/>
    </source>
</evidence>
<evidence type="ECO:0000256" key="4">
    <source>
        <dbReference type="ARBA" id="ARBA00022452"/>
    </source>
</evidence>
<keyword evidence="4" id="KW-1134">Transmembrane beta strand</keyword>
<keyword evidence="6" id="KW-0472">Membrane</keyword>
<evidence type="ECO:0000256" key="2">
    <source>
        <dbReference type="ARBA" id="ARBA00007613"/>
    </source>
</evidence>
<dbReference type="OrthoDB" id="9789368at2"/>
<sequence>MLFSARRGFLFASLSAALLAGTMGAAPAMAQTLDQAFIQSYQTNPQLLSARARLRATDERLPQAQAGWRPQVSTNAAVGRLRTEQVSTRTNKETLTPKSYGLSVSQPLYRGGRTEAGTERAKNEIQAERQRLIGAEQQIFLDTATFYLNVIRDQAVVELNSNNELVLRQQLQAAQDRFRVGEVTRTDVSQAEARLASVIADKQAAEGQLRSSKASFARSTGLEPTNLTPPTVPQQLLPTTLAEARELAQSSNPAITAAQYDEGAAKLTVDEVRGELLPTVSLVGDISRRHNQQIGVDRTASASLTLQVQAPLYEGGSTYSRVRAAKQTAGQRKTDIDVQRRSAVEQATQAFEQMMSARARIESLAAQIRANEIALEGVRQEAVVGSRTTLDVLNAEQELLNARVSMVRSQRDEQVAAYTLLLSTGRLTARQLGLAVPLYDAEENFRAVDGKWLGTDIGQE</sequence>
<dbReference type="SUPFAM" id="SSF56954">
    <property type="entry name" value="Outer membrane efflux proteins (OEP)"/>
    <property type="match status" value="1"/>
</dbReference>
<keyword evidence="5" id="KW-0812">Transmembrane</keyword>
<proteinExistence type="inferred from homology"/>
<evidence type="ECO:0000256" key="3">
    <source>
        <dbReference type="ARBA" id="ARBA00022448"/>
    </source>
</evidence>
<dbReference type="InterPro" id="IPR003423">
    <property type="entry name" value="OMP_efflux"/>
</dbReference>
<keyword evidence="3" id="KW-0813">Transport</keyword>